<reference evidence="19" key="1">
    <citation type="journal article" date="2017" name="J. Zool. Syst. Evol. Res.">
        <title>Characterization of the first mitochondrial genome of a catenulid flatworm: Stenostomum leucops (Platyhelminthes).</title>
        <authorList>
            <person name="Rosa M.T."/>
            <person name="Oliveira D.S."/>
            <person name="Loreto E.L.S."/>
        </authorList>
    </citation>
    <scope>NUCLEOTIDE SEQUENCE</scope>
</reference>
<dbReference type="InterPro" id="IPR001505">
    <property type="entry name" value="Copper_CuA"/>
</dbReference>
<sequence length="219" mass="25277">MFQDSNSLNMLKLTFYHDKALMVLVGISLLVAGGLLLFSLNKYFNFEYMEYQWLEFLWTVLPAFILLAMAFPSMKALYYLDEIMKSVFSVKVIAHQWYWSYEYPFITKNSTYDSFMKQTTDLDKGEFRLLDTTTNMLLFNKVMTQVMVTSSDVLHSWTVPVLGIKMDAMPGRISQAACFPLYSGVFYGQCSEICGVNHSFMPIKVEVLSNSELLSFQDL</sequence>
<evidence type="ECO:0000256" key="10">
    <source>
        <dbReference type="ARBA" id="ARBA00022982"/>
    </source>
</evidence>
<evidence type="ECO:0000256" key="2">
    <source>
        <dbReference type="ARBA" id="ARBA00007866"/>
    </source>
</evidence>
<feature type="transmembrane region" description="Helical" evidence="16">
    <location>
        <begin position="21"/>
        <end position="44"/>
    </location>
</feature>
<feature type="domain" description="Cytochrome oxidase subunit II transmembrane region profile" evidence="18">
    <location>
        <begin position="1"/>
        <end position="84"/>
    </location>
</feature>
<keyword evidence="13 15" id="KW-0472">Membrane</keyword>
<evidence type="ECO:0000256" key="9">
    <source>
        <dbReference type="ARBA" id="ARBA00022967"/>
    </source>
</evidence>
<dbReference type="InterPro" id="IPR036257">
    <property type="entry name" value="Cyt_c_oxidase_su2_TM_sf"/>
</dbReference>
<geneLocation type="mitochondrion" evidence="19"/>
<dbReference type="InterPro" id="IPR002429">
    <property type="entry name" value="CcO_II-like_C"/>
</dbReference>
<comment type="similarity">
    <text evidence="2 15">Belongs to the cytochrome c oxidase subunit 2 family.</text>
</comment>
<keyword evidence="11 16" id="KW-1133">Transmembrane helix</keyword>
<evidence type="ECO:0000256" key="6">
    <source>
        <dbReference type="ARBA" id="ARBA00022692"/>
    </source>
</evidence>
<evidence type="ECO:0000256" key="12">
    <source>
        <dbReference type="ARBA" id="ARBA00023008"/>
    </source>
</evidence>
<dbReference type="PROSITE" id="PS00078">
    <property type="entry name" value="COX2"/>
    <property type="match status" value="1"/>
</dbReference>
<feature type="domain" description="Cytochrome oxidase subunit II copper A binding" evidence="17">
    <location>
        <begin position="85"/>
        <end position="219"/>
    </location>
</feature>
<evidence type="ECO:0000256" key="16">
    <source>
        <dbReference type="SAM" id="Phobius"/>
    </source>
</evidence>
<dbReference type="PANTHER" id="PTHR22888:SF9">
    <property type="entry name" value="CYTOCHROME C OXIDASE SUBUNIT 2"/>
    <property type="match status" value="1"/>
</dbReference>
<accession>A0A1U9IW21</accession>
<keyword evidence="5 15" id="KW-0679">Respiratory chain</keyword>
<dbReference type="EMBL" id="KX553929">
    <property type="protein sequence ID" value="AQN67661.1"/>
    <property type="molecule type" value="Genomic_DNA"/>
</dbReference>
<keyword evidence="15" id="KW-0999">Mitochondrion inner membrane</keyword>
<feature type="transmembrane region" description="Helical" evidence="16">
    <location>
        <begin position="56"/>
        <end position="80"/>
    </location>
</feature>
<proteinExistence type="inferred from homology"/>
<comment type="function">
    <text evidence="15">Component of the cytochrome c oxidase, the last enzyme in the mitochondrial electron transport chain which drives oxidative phosphorylation. The respiratory chain contains 3 multisubunit complexes succinate dehydrogenase (complex II, CII), ubiquinol-cytochrome c oxidoreductase (cytochrome b-c1 complex, complex III, CIII) and cytochrome c oxidase (complex IV, CIV), that cooperate to transfer electrons derived from NADH and succinate to molecular oxygen, creating an electrochemical gradient over the inner membrane that drives transmembrane transport and the ATP synthase. Cytochrome c oxidase is the component of the respiratory chain that catalyzes the reduction of oxygen to water. Electrons originating from reduced cytochrome c in the intermembrane space (IMS) are transferred via the dinuclear copper A center (CU(A)) of subunit 2 and heme A of subunit 1 to the active site in subunit 1, a binuclear center (BNC) formed by heme A3 and copper B (CU(B)). The BNC reduces molecular oxygen to 2 water molecules using 4 electrons from cytochrome c in the IMS and 4 protons from the mitochondrial matrix.</text>
</comment>
<dbReference type="GO" id="GO:0005507">
    <property type="term" value="F:copper ion binding"/>
    <property type="evidence" value="ECO:0007669"/>
    <property type="project" value="InterPro"/>
</dbReference>
<dbReference type="Gene3D" id="2.60.40.420">
    <property type="entry name" value="Cupredoxins - blue copper proteins"/>
    <property type="match status" value="1"/>
</dbReference>
<dbReference type="InterPro" id="IPR008972">
    <property type="entry name" value="Cupredoxin"/>
</dbReference>
<evidence type="ECO:0000256" key="11">
    <source>
        <dbReference type="ARBA" id="ARBA00022989"/>
    </source>
</evidence>
<dbReference type="PRINTS" id="PR01166">
    <property type="entry name" value="CYCOXIDASEII"/>
</dbReference>
<dbReference type="Gene3D" id="1.10.287.90">
    <property type="match status" value="1"/>
</dbReference>
<dbReference type="AlphaFoldDB" id="A0A1U9IW21"/>
<dbReference type="Pfam" id="PF02790">
    <property type="entry name" value="COX2_TM"/>
    <property type="match status" value="1"/>
</dbReference>
<keyword evidence="8" id="KW-0460">Magnesium</keyword>
<evidence type="ECO:0000256" key="3">
    <source>
        <dbReference type="ARBA" id="ARBA00015946"/>
    </source>
</evidence>
<dbReference type="GO" id="GO:0005743">
    <property type="term" value="C:mitochondrial inner membrane"/>
    <property type="evidence" value="ECO:0007669"/>
    <property type="project" value="UniProtKB-SubCell"/>
</dbReference>
<dbReference type="GO" id="GO:0004129">
    <property type="term" value="F:cytochrome-c oxidase activity"/>
    <property type="evidence" value="ECO:0007669"/>
    <property type="project" value="UniProtKB-EC"/>
</dbReference>
<comment type="subcellular location">
    <subcellularLocation>
        <location evidence="1">Membrane</location>
        <topology evidence="1">Multi-pass membrane protein</topology>
    </subcellularLocation>
    <subcellularLocation>
        <location evidence="15">Mitochondrion inner membrane</location>
        <topology evidence="15">Multi-pass membrane protein</topology>
    </subcellularLocation>
</comment>
<dbReference type="InterPro" id="IPR011759">
    <property type="entry name" value="Cyt_c_oxidase_su2_TM_dom"/>
</dbReference>
<evidence type="ECO:0000256" key="5">
    <source>
        <dbReference type="ARBA" id="ARBA00022660"/>
    </source>
</evidence>
<dbReference type="PROSITE" id="PS50999">
    <property type="entry name" value="COX2_TM"/>
    <property type="match status" value="1"/>
</dbReference>
<keyword evidence="6 15" id="KW-0812">Transmembrane</keyword>
<dbReference type="Pfam" id="PF00116">
    <property type="entry name" value="COX2"/>
    <property type="match status" value="1"/>
</dbReference>
<evidence type="ECO:0000256" key="8">
    <source>
        <dbReference type="ARBA" id="ARBA00022842"/>
    </source>
</evidence>
<evidence type="ECO:0000313" key="19">
    <source>
        <dbReference type="EMBL" id="AQN67661.1"/>
    </source>
</evidence>
<evidence type="ECO:0000259" key="17">
    <source>
        <dbReference type="PROSITE" id="PS50857"/>
    </source>
</evidence>
<dbReference type="InterPro" id="IPR045187">
    <property type="entry name" value="CcO_II"/>
</dbReference>
<evidence type="ECO:0000259" key="18">
    <source>
        <dbReference type="PROSITE" id="PS50999"/>
    </source>
</evidence>
<keyword evidence="7 15" id="KW-0479">Metal-binding</keyword>
<name>A0A1U9IW21_9PLAT</name>
<keyword evidence="12 15" id="KW-0186">Copper</keyword>
<evidence type="ECO:0000256" key="1">
    <source>
        <dbReference type="ARBA" id="ARBA00004141"/>
    </source>
</evidence>
<keyword evidence="10 15" id="KW-0249">Electron transport</keyword>
<evidence type="ECO:0000256" key="13">
    <source>
        <dbReference type="ARBA" id="ARBA00023136"/>
    </source>
</evidence>
<protein>
    <recommendedName>
        <fullName evidence="3 15">Cytochrome c oxidase subunit 2</fullName>
    </recommendedName>
</protein>
<dbReference type="GO" id="GO:0042773">
    <property type="term" value="P:ATP synthesis coupled electron transport"/>
    <property type="evidence" value="ECO:0007669"/>
    <property type="project" value="TreeGrafter"/>
</dbReference>
<dbReference type="PANTHER" id="PTHR22888">
    <property type="entry name" value="CYTOCHROME C OXIDASE, SUBUNIT II"/>
    <property type="match status" value="1"/>
</dbReference>
<organism evidence="19">
    <name type="scientific">Stenostomum leucops</name>
    <dbReference type="NCBI Taxonomy" id="52061"/>
    <lineage>
        <taxon>Eukaryota</taxon>
        <taxon>Metazoa</taxon>
        <taxon>Spiralia</taxon>
        <taxon>Lophotrochozoa</taxon>
        <taxon>Platyhelminthes</taxon>
        <taxon>Catenulida</taxon>
        <taxon>Stenostomidae</taxon>
        <taxon>Stenostomum</taxon>
    </lineage>
</organism>
<evidence type="ECO:0000256" key="4">
    <source>
        <dbReference type="ARBA" id="ARBA00022448"/>
    </source>
</evidence>
<keyword evidence="15 19" id="KW-0496">Mitochondrion</keyword>
<evidence type="ECO:0000256" key="7">
    <source>
        <dbReference type="ARBA" id="ARBA00022723"/>
    </source>
</evidence>
<dbReference type="SUPFAM" id="SSF49503">
    <property type="entry name" value="Cupredoxins"/>
    <property type="match status" value="1"/>
</dbReference>
<dbReference type="SUPFAM" id="SSF81464">
    <property type="entry name" value="Cytochrome c oxidase subunit II-like, transmembrane region"/>
    <property type="match status" value="1"/>
</dbReference>
<keyword evidence="4 15" id="KW-0813">Transport</keyword>
<evidence type="ECO:0000256" key="14">
    <source>
        <dbReference type="ARBA" id="ARBA00049512"/>
    </source>
</evidence>
<dbReference type="PROSITE" id="PS50857">
    <property type="entry name" value="COX2_CUA"/>
    <property type="match status" value="1"/>
</dbReference>
<evidence type="ECO:0000256" key="15">
    <source>
        <dbReference type="RuleBase" id="RU000457"/>
    </source>
</evidence>
<gene>
    <name evidence="19" type="primary">COX2</name>
</gene>
<keyword evidence="9" id="KW-1278">Translocase</keyword>
<comment type="catalytic activity">
    <reaction evidence="14">
        <text>4 Fe(II)-[cytochrome c] + O2 + 8 H(+)(in) = 4 Fe(III)-[cytochrome c] + 2 H2O + 4 H(+)(out)</text>
        <dbReference type="Rhea" id="RHEA:11436"/>
        <dbReference type="Rhea" id="RHEA-COMP:10350"/>
        <dbReference type="Rhea" id="RHEA-COMP:14399"/>
        <dbReference type="ChEBI" id="CHEBI:15377"/>
        <dbReference type="ChEBI" id="CHEBI:15378"/>
        <dbReference type="ChEBI" id="CHEBI:15379"/>
        <dbReference type="ChEBI" id="CHEBI:29033"/>
        <dbReference type="ChEBI" id="CHEBI:29034"/>
        <dbReference type="EC" id="7.1.1.9"/>
    </reaction>
    <physiologicalReaction direction="left-to-right" evidence="14">
        <dbReference type="Rhea" id="RHEA:11437"/>
    </physiologicalReaction>
</comment>
<comment type="cofactor">
    <cofactor evidence="15">
        <name>Cu cation</name>
        <dbReference type="ChEBI" id="CHEBI:23378"/>
    </cofactor>
    <text evidence="15">Binds a copper A center.</text>
</comment>